<evidence type="ECO:0000313" key="5">
    <source>
        <dbReference type="Proteomes" id="UP000235388"/>
    </source>
</evidence>
<dbReference type="EMBL" id="PGCJ01001076">
    <property type="protein sequence ID" value="PLW10055.1"/>
    <property type="molecule type" value="Genomic_DNA"/>
</dbReference>
<evidence type="ECO:0008006" key="7">
    <source>
        <dbReference type="Google" id="ProtNLM"/>
    </source>
</evidence>
<evidence type="ECO:0000313" key="6">
    <source>
        <dbReference type="Proteomes" id="UP000235392"/>
    </source>
</evidence>
<dbReference type="STRING" id="200324.A0A2N5SA11"/>
<name>A0A2N5SA11_9BASI</name>
<dbReference type="OrthoDB" id="2499509at2759"/>
<reference evidence="5 6" key="1">
    <citation type="submission" date="2017-11" db="EMBL/GenBank/DDBJ databases">
        <title>De novo assembly and phasing of dikaryotic genomes from two isolates of Puccinia coronata f. sp. avenae, the causal agent of oat crown rust.</title>
        <authorList>
            <person name="Miller M.E."/>
            <person name="Zhang Y."/>
            <person name="Omidvar V."/>
            <person name="Sperschneider J."/>
            <person name="Schwessinger B."/>
            <person name="Raley C."/>
            <person name="Palmer J.M."/>
            <person name="Garnica D."/>
            <person name="Upadhyaya N."/>
            <person name="Rathjen J."/>
            <person name="Taylor J.M."/>
            <person name="Park R.F."/>
            <person name="Dodds P.N."/>
            <person name="Hirsch C.D."/>
            <person name="Kianian S.F."/>
            <person name="Figueroa M."/>
        </authorList>
    </citation>
    <scope>NUCLEOTIDE SEQUENCE [LARGE SCALE GENOMIC DNA]</scope>
    <source>
        <strain evidence="2">12NC29</strain>
        <strain evidence="3">12SD80</strain>
    </source>
</reference>
<evidence type="ECO:0000313" key="2">
    <source>
        <dbReference type="EMBL" id="PLW10055.1"/>
    </source>
</evidence>
<proteinExistence type="predicted"/>
<dbReference type="Proteomes" id="UP000235388">
    <property type="component" value="Unassembled WGS sequence"/>
</dbReference>
<gene>
    <name evidence="4" type="ORF">PCANC_10033</name>
    <name evidence="2" type="ORF">PCANC_22852</name>
    <name evidence="3" type="ORF">PCASD_07310</name>
</gene>
<feature type="compositionally biased region" description="Basic and acidic residues" evidence="1">
    <location>
        <begin position="32"/>
        <end position="52"/>
    </location>
</feature>
<comment type="caution">
    <text evidence="2">The sequence shown here is derived from an EMBL/GenBank/DDBJ whole genome shotgun (WGS) entry which is preliminary data.</text>
</comment>
<evidence type="ECO:0000256" key="1">
    <source>
        <dbReference type="SAM" id="MobiDB-lite"/>
    </source>
</evidence>
<sequence length="345" mass="36720">MAAQMLDFHHSTGPAPAYAIESDSEDDQWADEPGRGVERRSAEPSAKGRDDDPRDELEWQPAPPAAPLAFRGQAGLLVLVGDAGLLVCSGLPQDLKQSALASFVQLGQHLLLSPSSPFALAPRHVPLHLQTALARKLLADTRPPSLTIVAAYQAPTYIPSSDNFPVRFLASSLSAPPSSAPHALESLGCHHFQVPNLIKGFEAALMIQAKILQIESTMILLPAISIPHDDKSSASIPSGQYDFSSGGSAEGLEGAGLAASLLGLDDPELRRTLKNVIDRCSLGSLHLPAPASGSPGKDPRPQWTFPEAIDPAIRLAFRKKLGLDHQLKPNTASTDPHHQSGLMYI</sequence>
<dbReference type="AlphaFoldDB" id="A0A2N5SA11"/>
<keyword evidence="5" id="KW-1185">Reference proteome</keyword>
<dbReference type="Proteomes" id="UP000235392">
    <property type="component" value="Unassembled WGS sequence"/>
</dbReference>
<evidence type="ECO:0000313" key="3">
    <source>
        <dbReference type="EMBL" id="PLW40374.1"/>
    </source>
</evidence>
<protein>
    <recommendedName>
        <fullName evidence="7">Proteasome assembly chaperone 1</fullName>
    </recommendedName>
</protein>
<dbReference type="EMBL" id="PGCI01000103">
    <property type="protein sequence ID" value="PLW40374.1"/>
    <property type="molecule type" value="Genomic_DNA"/>
</dbReference>
<organism evidence="2 5">
    <name type="scientific">Puccinia coronata f. sp. avenae</name>
    <dbReference type="NCBI Taxonomy" id="200324"/>
    <lineage>
        <taxon>Eukaryota</taxon>
        <taxon>Fungi</taxon>
        <taxon>Dikarya</taxon>
        <taxon>Basidiomycota</taxon>
        <taxon>Pucciniomycotina</taxon>
        <taxon>Pucciniomycetes</taxon>
        <taxon>Pucciniales</taxon>
        <taxon>Pucciniaceae</taxon>
        <taxon>Puccinia</taxon>
    </lineage>
</organism>
<evidence type="ECO:0000313" key="4">
    <source>
        <dbReference type="EMBL" id="PLW43004.1"/>
    </source>
</evidence>
<accession>A0A2N5SA11</accession>
<feature type="region of interest" description="Disordered" evidence="1">
    <location>
        <begin position="1"/>
        <end position="64"/>
    </location>
</feature>
<dbReference type="EMBL" id="PGCJ01000152">
    <property type="protein sequence ID" value="PLW43004.1"/>
    <property type="molecule type" value="Genomic_DNA"/>
</dbReference>